<evidence type="ECO:0008006" key="5">
    <source>
        <dbReference type="Google" id="ProtNLM"/>
    </source>
</evidence>
<evidence type="ECO:0000259" key="1">
    <source>
        <dbReference type="Pfam" id="PF22822"/>
    </source>
</evidence>
<proteinExistence type="predicted"/>
<evidence type="ECO:0000313" key="4">
    <source>
        <dbReference type="Proteomes" id="UP000652153"/>
    </source>
</evidence>
<feature type="domain" description="MrpR C-terminal catalytic" evidence="2">
    <location>
        <begin position="129"/>
        <end position="312"/>
    </location>
</feature>
<name>A0ABQ1Z1A8_9BACL</name>
<dbReference type="InterPro" id="IPR011010">
    <property type="entry name" value="DNA_brk_join_enz"/>
</dbReference>
<dbReference type="Pfam" id="PF22822">
    <property type="entry name" value="MrpR_N_CB"/>
    <property type="match status" value="1"/>
</dbReference>
<keyword evidence="4" id="KW-1185">Reference proteome</keyword>
<dbReference type="Pfam" id="PF22823">
    <property type="entry name" value="MrpR_C_cat"/>
    <property type="match status" value="1"/>
</dbReference>
<reference evidence="4" key="1">
    <citation type="journal article" date="2019" name="Int. J. Syst. Evol. Microbiol.">
        <title>The Global Catalogue of Microorganisms (GCM) 10K type strain sequencing project: providing services to taxonomists for standard genome sequencing and annotation.</title>
        <authorList>
            <consortium name="The Broad Institute Genomics Platform"/>
            <consortium name="The Broad Institute Genome Sequencing Center for Infectious Disease"/>
            <person name="Wu L."/>
            <person name="Ma J."/>
        </authorList>
    </citation>
    <scope>NUCLEOTIDE SEQUENCE [LARGE SCALE GENOMIC DNA]</scope>
    <source>
        <strain evidence="4">CGMCC 1.12770</strain>
    </source>
</reference>
<protein>
    <recommendedName>
        <fullName evidence="5">Integrase</fullName>
    </recommendedName>
</protein>
<dbReference type="RefSeq" id="WP_188591405.1">
    <property type="nucleotide sequence ID" value="NZ_BMFU01000001.1"/>
</dbReference>
<dbReference type="Proteomes" id="UP000652153">
    <property type="component" value="Unassembled WGS sequence"/>
</dbReference>
<dbReference type="InterPro" id="IPR055009">
    <property type="entry name" value="MrpR_N_CB"/>
</dbReference>
<dbReference type="SUPFAM" id="SSF56349">
    <property type="entry name" value="DNA breaking-rejoining enzymes"/>
    <property type="match status" value="1"/>
</dbReference>
<feature type="domain" description="MrpR N-terminal core-binding" evidence="1">
    <location>
        <begin position="9"/>
        <end position="87"/>
    </location>
</feature>
<sequence>MNKIYDDHLYNESQKERFLQRQNENTKEAYSRVLRRASAIEERLEMDLYDFNLNEIKQVLLLLQSTKLATVRSTVSIIQNYIRWAIEQDLRKDNINPLDAVKGNRLYIQFLDDSNPTLFSEEDIGNVVDGCLNFQDKAIVQAIFEGIMGKENSELLNMKMEHITQIRENDEIRYKIMLFNDGRKGREIRDIAVSDYLYNILRIANQEERYIKNNGVLKSNIKIDSNELIDNDYIVRSAVSSKIKQSLDEPTTKYLVQSRLTKIAEWYNLPQLTVTNIRNSGMLKMARDLYIKHGKLEREEYYKICEHYNVGRQPDGSYAYSRYKVGFLNMDNLGLIYGIG</sequence>
<comment type="caution">
    <text evidence="3">The sequence shown here is derived from an EMBL/GenBank/DDBJ whole genome shotgun (WGS) entry which is preliminary data.</text>
</comment>
<accession>A0ABQ1Z1A8</accession>
<dbReference type="EMBL" id="BMFU01000001">
    <property type="protein sequence ID" value="GGH46500.1"/>
    <property type="molecule type" value="Genomic_DNA"/>
</dbReference>
<organism evidence="3 4">
    <name type="scientific">Paenibacillus silvae</name>
    <dbReference type="NCBI Taxonomy" id="1325358"/>
    <lineage>
        <taxon>Bacteria</taxon>
        <taxon>Bacillati</taxon>
        <taxon>Bacillota</taxon>
        <taxon>Bacilli</taxon>
        <taxon>Bacillales</taxon>
        <taxon>Paenibacillaceae</taxon>
        <taxon>Paenibacillus</taxon>
    </lineage>
</organism>
<dbReference type="InterPro" id="IPR055008">
    <property type="entry name" value="MrpR_C_cat"/>
</dbReference>
<evidence type="ECO:0000259" key="2">
    <source>
        <dbReference type="Pfam" id="PF22823"/>
    </source>
</evidence>
<gene>
    <name evidence="3" type="ORF">GCM10008014_09200</name>
</gene>
<evidence type="ECO:0000313" key="3">
    <source>
        <dbReference type="EMBL" id="GGH46500.1"/>
    </source>
</evidence>